<evidence type="ECO:0000313" key="3">
    <source>
        <dbReference type="Proteomes" id="UP001285441"/>
    </source>
</evidence>
<evidence type="ECO:0000313" key="2">
    <source>
        <dbReference type="EMBL" id="KAK3368423.1"/>
    </source>
</evidence>
<feature type="domain" description="N-acetyltransferase" evidence="1">
    <location>
        <begin position="26"/>
        <end position="197"/>
    </location>
</feature>
<organism evidence="2 3">
    <name type="scientific">Podospora didyma</name>
    <dbReference type="NCBI Taxonomy" id="330526"/>
    <lineage>
        <taxon>Eukaryota</taxon>
        <taxon>Fungi</taxon>
        <taxon>Dikarya</taxon>
        <taxon>Ascomycota</taxon>
        <taxon>Pezizomycotina</taxon>
        <taxon>Sordariomycetes</taxon>
        <taxon>Sordariomycetidae</taxon>
        <taxon>Sordariales</taxon>
        <taxon>Podosporaceae</taxon>
        <taxon>Podospora</taxon>
    </lineage>
</organism>
<proteinExistence type="predicted"/>
<dbReference type="AlphaFoldDB" id="A0AAE0K1P2"/>
<gene>
    <name evidence="2" type="ORF">B0H63DRAFT_488441</name>
</gene>
<dbReference type="Proteomes" id="UP001285441">
    <property type="component" value="Unassembled WGS sequence"/>
</dbReference>
<dbReference type="SUPFAM" id="SSF55729">
    <property type="entry name" value="Acyl-CoA N-acyltransferases (Nat)"/>
    <property type="match status" value="1"/>
</dbReference>
<accession>A0AAE0K1P2</accession>
<protein>
    <submittedName>
        <fullName evidence="2">GNAT domain-containing protein</fullName>
    </submittedName>
</protein>
<dbReference type="InterPro" id="IPR000182">
    <property type="entry name" value="GNAT_dom"/>
</dbReference>
<reference evidence="2" key="2">
    <citation type="submission" date="2023-06" db="EMBL/GenBank/DDBJ databases">
        <authorList>
            <consortium name="Lawrence Berkeley National Laboratory"/>
            <person name="Haridas S."/>
            <person name="Hensen N."/>
            <person name="Bonometti L."/>
            <person name="Westerberg I."/>
            <person name="Brannstrom I.O."/>
            <person name="Guillou S."/>
            <person name="Cros-Aarteil S."/>
            <person name="Calhoun S."/>
            <person name="Kuo A."/>
            <person name="Mondo S."/>
            <person name="Pangilinan J."/>
            <person name="Riley R."/>
            <person name="LaButti K."/>
            <person name="Andreopoulos B."/>
            <person name="Lipzen A."/>
            <person name="Chen C."/>
            <person name="Yanf M."/>
            <person name="Daum C."/>
            <person name="Ng V."/>
            <person name="Clum A."/>
            <person name="Steindorff A."/>
            <person name="Ohm R."/>
            <person name="Martin F."/>
            <person name="Silar P."/>
            <person name="Natvig D."/>
            <person name="Lalanne C."/>
            <person name="Gautier V."/>
            <person name="Ament-velasquez S.L."/>
            <person name="Kruys A."/>
            <person name="Hutchinson M.I."/>
            <person name="Powell A.J."/>
            <person name="Barry K."/>
            <person name="Miller A.N."/>
            <person name="Grigoriev I.V."/>
            <person name="Debuchy R."/>
            <person name="Gladieux P."/>
            <person name="Thoren M.H."/>
            <person name="Johannesson H."/>
        </authorList>
    </citation>
    <scope>NUCLEOTIDE SEQUENCE</scope>
    <source>
        <strain evidence="2">CBS 232.78</strain>
    </source>
</reference>
<dbReference type="GO" id="GO:0016747">
    <property type="term" value="F:acyltransferase activity, transferring groups other than amino-acyl groups"/>
    <property type="evidence" value="ECO:0007669"/>
    <property type="project" value="InterPro"/>
</dbReference>
<dbReference type="InterPro" id="IPR051531">
    <property type="entry name" value="N-acetyltransferase"/>
</dbReference>
<comment type="caution">
    <text evidence="2">The sequence shown here is derived from an EMBL/GenBank/DDBJ whole genome shotgun (WGS) entry which is preliminary data.</text>
</comment>
<name>A0AAE0K1P2_9PEZI</name>
<dbReference type="Gene3D" id="3.40.630.30">
    <property type="match status" value="1"/>
</dbReference>
<dbReference type="PANTHER" id="PTHR43792">
    <property type="entry name" value="GNAT FAMILY, PUTATIVE (AFU_ORTHOLOGUE AFUA_3G00765)-RELATED-RELATED"/>
    <property type="match status" value="1"/>
</dbReference>
<sequence>MDPTILTPRLKLTLITTAERGSPELEWYHQLRSDEKATYFSIFGRSKTLEDTEKLLKGEVTTNADSDYRAAYAVHKLVPSTQGETPASSESKAEFIGWVSLKSIPPGQDAKTGLGTLPEHLVIPDAAAATTLTVEVGYAFLPKAWGCGYAPEAVKAVFEACKKGVSFWRPYEKLYVRAIVNEENPPSMRVLDKSGMVKKGVYHWKGKPIFIAGRTTEESYLHIFGLHLLE</sequence>
<reference evidence="2" key="1">
    <citation type="journal article" date="2023" name="Mol. Phylogenet. Evol.">
        <title>Genome-scale phylogeny and comparative genomics of the fungal order Sordariales.</title>
        <authorList>
            <person name="Hensen N."/>
            <person name="Bonometti L."/>
            <person name="Westerberg I."/>
            <person name="Brannstrom I.O."/>
            <person name="Guillou S."/>
            <person name="Cros-Aarteil S."/>
            <person name="Calhoun S."/>
            <person name="Haridas S."/>
            <person name="Kuo A."/>
            <person name="Mondo S."/>
            <person name="Pangilinan J."/>
            <person name="Riley R."/>
            <person name="LaButti K."/>
            <person name="Andreopoulos B."/>
            <person name="Lipzen A."/>
            <person name="Chen C."/>
            <person name="Yan M."/>
            <person name="Daum C."/>
            <person name="Ng V."/>
            <person name="Clum A."/>
            <person name="Steindorff A."/>
            <person name="Ohm R.A."/>
            <person name="Martin F."/>
            <person name="Silar P."/>
            <person name="Natvig D.O."/>
            <person name="Lalanne C."/>
            <person name="Gautier V."/>
            <person name="Ament-Velasquez S.L."/>
            <person name="Kruys A."/>
            <person name="Hutchinson M.I."/>
            <person name="Powell A.J."/>
            <person name="Barry K."/>
            <person name="Miller A.N."/>
            <person name="Grigoriev I.V."/>
            <person name="Debuchy R."/>
            <person name="Gladieux P."/>
            <person name="Hiltunen Thoren M."/>
            <person name="Johannesson H."/>
        </authorList>
    </citation>
    <scope>NUCLEOTIDE SEQUENCE</scope>
    <source>
        <strain evidence="2">CBS 232.78</strain>
    </source>
</reference>
<dbReference type="PANTHER" id="PTHR43792:SF1">
    <property type="entry name" value="N-ACETYLTRANSFERASE DOMAIN-CONTAINING PROTEIN"/>
    <property type="match status" value="1"/>
</dbReference>
<keyword evidence="3" id="KW-1185">Reference proteome</keyword>
<evidence type="ECO:0000259" key="1">
    <source>
        <dbReference type="Pfam" id="PF13302"/>
    </source>
</evidence>
<dbReference type="EMBL" id="JAULSW010000010">
    <property type="protein sequence ID" value="KAK3368423.1"/>
    <property type="molecule type" value="Genomic_DNA"/>
</dbReference>
<dbReference type="Pfam" id="PF13302">
    <property type="entry name" value="Acetyltransf_3"/>
    <property type="match status" value="1"/>
</dbReference>
<dbReference type="InterPro" id="IPR016181">
    <property type="entry name" value="Acyl_CoA_acyltransferase"/>
</dbReference>